<evidence type="ECO:0000313" key="4">
    <source>
        <dbReference type="Proteomes" id="UP000184171"/>
    </source>
</evidence>
<dbReference type="Proteomes" id="UP000184171">
    <property type="component" value="Unassembled WGS sequence"/>
</dbReference>
<accession>A0A1M6MXA1</accession>
<dbReference type="EMBL" id="FQZT01000022">
    <property type="protein sequence ID" value="SHJ88098.1"/>
    <property type="molecule type" value="Genomic_DNA"/>
</dbReference>
<keyword evidence="1" id="KW-0472">Membrane</keyword>
<sequence length="107" mass="12042">MEPNERVHVNFFAPSTESMKAEVSVVRIVLAVWAFLSFGIPAVIWLAGLGDPSGLGQSFFTDDRSMLGFPLHYWLLAQGSTIGFVILCKIYCTLWDNLVVHLQNKRR</sequence>
<dbReference type="AlphaFoldDB" id="A0A1M6MXA1"/>
<feature type="transmembrane region" description="Helical" evidence="1">
    <location>
        <begin position="73"/>
        <end position="98"/>
    </location>
</feature>
<dbReference type="InterPro" id="IPR019886">
    <property type="entry name" value="Na_symporter_ssu"/>
</dbReference>
<evidence type="ECO:0000259" key="2">
    <source>
        <dbReference type="Pfam" id="PF13937"/>
    </source>
</evidence>
<keyword evidence="4" id="KW-1185">Reference proteome</keyword>
<dbReference type="RefSeq" id="WP_072909956.1">
    <property type="nucleotide sequence ID" value="NZ_FQZT01000022.1"/>
</dbReference>
<feature type="transmembrane region" description="Helical" evidence="1">
    <location>
        <begin position="28"/>
        <end position="48"/>
    </location>
</feature>
<organism evidence="3 4">
    <name type="scientific">Malonomonas rubra DSM 5091</name>
    <dbReference type="NCBI Taxonomy" id="1122189"/>
    <lineage>
        <taxon>Bacteria</taxon>
        <taxon>Pseudomonadati</taxon>
        <taxon>Thermodesulfobacteriota</taxon>
        <taxon>Desulfuromonadia</taxon>
        <taxon>Desulfuromonadales</taxon>
        <taxon>Geopsychrobacteraceae</taxon>
        <taxon>Malonomonas</taxon>
    </lineage>
</organism>
<keyword evidence="1" id="KW-0812">Transmembrane</keyword>
<dbReference type="OrthoDB" id="5402363at2"/>
<evidence type="ECO:0000256" key="1">
    <source>
        <dbReference type="SAM" id="Phobius"/>
    </source>
</evidence>
<name>A0A1M6MXA1_MALRU</name>
<dbReference type="Pfam" id="PF13937">
    <property type="entry name" value="DUF4212"/>
    <property type="match status" value="1"/>
</dbReference>
<evidence type="ECO:0000313" key="3">
    <source>
        <dbReference type="EMBL" id="SHJ88098.1"/>
    </source>
</evidence>
<protein>
    <submittedName>
        <fullName evidence="3">Putative solute:sodium symporter small subunit</fullName>
    </submittedName>
</protein>
<reference evidence="3 4" key="1">
    <citation type="submission" date="2016-11" db="EMBL/GenBank/DDBJ databases">
        <authorList>
            <person name="Jaros S."/>
            <person name="Januszkiewicz K."/>
            <person name="Wedrychowicz H."/>
        </authorList>
    </citation>
    <scope>NUCLEOTIDE SEQUENCE [LARGE SCALE GENOMIC DNA]</scope>
    <source>
        <strain evidence="3 4">DSM 5091</strain>
    </source>
</reference>
<dbReference type="NCBIfam" id="TIGR03647">
    <property type="entry name" value="Na_symport_sm"/>
    <property type="match status" value="1"/>
</dbReference>
<keyword evidence="1" id="KW-1133">Transmembrane helix</keyword>
<dbReference type="STRING" id="1122189.SAMN02745165_03430"/>
<gene>
    <name evidence="3" type="ORF">SAMN02745165_03430</name>
</gene>
<proteinExistence type="predicted"/>
<feature type="domain" description="Sodium symporter small subunit" evidence="2">
    <location>
        <begin position="18"/>
        <end position="97"/>
    </location>
</feature>